<keyword evidence="8" id="KW-0187">Copper transport</keyword>
<feature type="transmembrane region" description="Helical" evidence="16">
    <location>
        <begin position="216"/>
        <end position="237"/>
    </location>
</feature>
<feature type="transmembrane region" description="Helical" evidence="16">
    <location>
        <begin position="764"/>
        <end position="784"/>
    </location>
</feature>
<evidence type="ECO:0000256" key="1">
    <source>
        <dbReference type="ARBA" id="ARBA00004127"/>
    </source>
</evidence>
<evidence type="ECO:0000256" key="10">
    <source>
        <dbReference type="ARBA" id="ARBA00022842"/>
    </source>
</evidence>
<keyword evidence="7 16" id="KW-0547">Nucleotide-binding</keyword>
<keyword evidence="3" id="KW-0813">Transport</keyword>
<dbReference type="PANTHER" id="PTHR43520">
    <property type="entry name" value="ATP7, ISOFORM B"/>
    <property type="match status" value="1"/>
</dbReference>
<feature type="transmembrane region" description="Helical" evidence="16">
    <location>
        <begin position="249"/>
        <end position="267"/>
    </location>
</feature>
<evidence type="ECO:0000256" key="15">
    <source>
        <dbReference type="ARBA" id="ARBA00023136"/>
    </source>
</evidence>
<dbReference type="NCBIfam" id="TIGR01525">
    <property type="entry name" value="ATPase-IB_hvy"/>
    <property type="match status" value="1"/>
</dbReference>
<keyword evidence="19" id="KW-1185">Reference proteome</keyword>
<dbReference type="Pfam" id="PF00122">
    <property type="entry name" value="E1-E2_ATPase"/>
    <property type="match status" value="1"/>
</dbReference>
<evidence type="ECO:0000256" key="4">
    <source>
        <dbReference type="ARBA" id="ARBA00022692"/>
    </source>
</evidence>
<dbReference type="SUPFAM" id="SSF81653">
    <property type="entry name" value="Calcium ATPase, transduction domain A"/>
    <property type="match status" value="1"/>
</dbReference>
<dbReference type="SUPFAM" id="SSF55008">
    <property type="entry name" value="HMA, heavy metal-associated domain"/>
    <property type="match status" value="2"/>
</dbReference>
<evidence type="ECO:0000256" key="14">
    <source>
        <dbReference type="ARBA" id="ARBA00023065"/>
    </source>
</evidence>
<dbReference type="PRINTS" id="PR00119">
    <property type="entry name" value="CATATPASE"/>
</dbReference>
<dbReference type="PROSITE" id="PS00154">
    <property type="entry name" value="ATPASE_E1_E2"/>
    <property type="match status" value="1"/>
</dbReference>
<evidence type="ECO:0000256" key="6">
    <source>
        <dbReference type="ARBA" id="ARBA00022737"/>
    </source>
</evidence>
<evidence type="ECO:0000256" key="13">
    <source>
        <dbReference type="ARBA" id="ARBA00023008"/>
    </source>
</evidence>
<feature type="domain" description="HMA" evidence="17">
    <location>
        <begin position="3"/>
        <end position="66"/>
    </location>
</feature>
<evidence type="ECO:0000256" key="9">
    <source>
        <dbReference type="ARBA" id="ARBA00022840"/>
    </source>
</evidence>
<dbReference type="SUPFAM" id="SSF81665">
    <property type="entry name" value="Calcium ATPase, transmembrane domain M"/>
    <property type="match status" value="1"/>
</dbReference>
<organism evidence="18 19">
    <name type="scientific">Pseudoalteromonas spongiae</name>
    <dbReference type="NCBI Taxonomy" id="298657"/>
    <lineage>
        <taxon>Bacteria</taxon>
        <taxon>Pseudomonadati</taxon>
        <taxon>Pseudomonadota</taxon>
        <taxon>Gammaproteobacteria</taxon>
        <taxon>Alteromonadales</taxon>
        <taxon>Pseudoalteromonadaceae</taxon>
        <taxon>Pseudoalteromonas</taxon>
    </lineage>
</organism>
<keyword evidence="4 16" id="KW-0812">Transmembrane</keyword>
<keyword evidence="15 16" id="KW-0472">Membrane</keyword>
<feature type="transmembrane region" description="Helical" evidence="16">
    <location>
        <begin position="434"/>
        <end position="454"/>
    </location>
</feature>
<dbReference type="Gene3D" id="2.70.150.10">
    <property type="entry name" value="Calcium-transporting ATPase, cytoplasmic transduction domain A"/>
    <property type="match status" value="1"/>
</dbReference>
<keyword evidence="10" id="KW-0460">Magnesium</keyword>
<comment type="subcellular location">
    <subcellularLocation>
        <location evidence="16">Cell membrane</location>
    </subcellularLocation>
    <subcellularLocation>
        <location evidence="1">Endomembrane system</location>
        <topology evidence="1">Multi-pass membrane protein</topology>
    </subcellularLocation>
</comment>
<keyword evidence="16" id="KW-1003">Cell membrane</keyword>
<comment type="similarity">
    <text evidence="2 16">Belongs to the cation transport ATPase (P-type) (TC 3.A.3) family. Type IB subfamily.</text>
</comment>
<dbReference type="InterPro" id="IPR023299">
    <property type="entry name" value="ATPase_P-typ_cyto_dom_N"/>
</dbReference>
<dbReference type="Gene3D" id="3.40.50.1000">
    <property type="entry name" value="HAD superfamily/HAD-like"/>
    <property type="match status" value="1"/>
</dbReference>
<dbReference type="PROSITE" id="PS01047">
    <property type="entry name" value="HMA_1"/>
    <property type="match status" value="1"/>
</dbReference>
<dbReference type="PRINTS" id="PR00941">
    <property type="entry name" value="CDATPASE"/>
</dbReference>
<accession>A0ABU8EWI9</accession>
<evidence type="ECO:0000256" key="2">
    <source>
        <dbReference type="ARBA" id="ARBA00006024"/>
    </source>
</evidence>
<comment type="caution">
    <text evidence="18">The sequence shown here is derived from an EMBL/GenBank/DDBJ whole genome shotgun (WGS) entry which is preliminary data.</text>
</comment>
<dbReference type="InterPro" id="IPR027256">
    <property type="entry name" value="P-typ_ATPase_IB"/>
</dbReference>
<evidence type="ECO:0000256" key="16">
    <source>
        <dbReference type="RuleBase" id="RU362081"/>
    </source>
</evidence>
<keyword evidence="6" id="KW-0677">Repeat</keyword>
<dbReference type="PROSITE" id="PS50846">
    <property type="entry name" value="HMA_2"/>
    <property type="match status" value="2"/>
</dbReference>
<dbReference type="SUPFAM" id="SSF56784">
    <property type="entry name" value="HAD-like"/>
    <property type="match status" value="1"/>
</dbReference>
<dbReference type="Proteomes" id="UP001382455">
    <property type="component" value="Unassembled WGS sequence"/>
</dbReference>
<dbReference type="InterPro" id="IPR006121">
    <property type="entry name" value="HMA_dom"/>
</dbReference>
<dbReference type="InterPro" id="IPR036412">
    <property type="entry name" value="HAD-like_sf"/>
</dbReference>
<feature type="transmembrane region" description="Helical" evidence="16">
    <location>
        <begin position="155"/>
        <end position="179"/>
    </location>
</feature>
<evidence type="ECO:0000256" key="12">
    <source>
        <dbReference type="ARBA" id="ARBA00022989"/>
    </source>
</evidence>
<dbReference type="NCBIfam" id="TIGR00003">
    <property type="entry name" value="copper ion binding protein"/>
    <property type="match status" value="1"/>
</dbReference>
<dbReference type="RefSeq" id="WP_336436344.1">
    <property type="nucleotide sequence ID" value="NZ_JBAWKS010000002.1"/>
</dbReference>
<dbReference type="Pfam" id="PF00702">
    <property type="entry name" value="Hydrolase"/>
    <property type="match status" value="1"/>
</dbReference>
<dbReference type="NCBIfam" id="TIGR01511">
    <property type="entry name" value="ATPase-IB1_Cu"/>
    <property type="match status" value="1"/>
</dbReference>
<dbReference type="SFLD" id="SFLDG00002">
    <property type="entry name" value="C1.7:_P-type_atpase_like"/>
    <property type="match status" value="1"/>
</dbReference>
<evidence type="ECO:0000256" key="11">
    <source>
        <dbReference type="ARBA" id="ARBA00022967"/>
    </source>
</evidence>
<evidence type="ECO:0000313" key="18">
    <source>
        <dbReference type="EMBL" id="MEI4551354.1"/>
    </source>
</evidence>
<evidence type="ECO:0000256" key="3">
    <source>
        <dbReference type="ARBA" id="ARBA00022448"/>
    </source>
</evidence>
<dbReference type="PROSITE" id="PS01229">
    <property type="entry name" value="COF_2"/>
    <property type="match status" value="1"/>
</dbReference>
<evidence type="ECO:0000256" key="7">
    <source>
        <dbReference type="ARBA" id="ARBA00022741"/>
    </source>
</evidence>
<feature type="transmembrane region" description="Helical" evidence="16">
    <location>
        <begin position="185"/>
        <end position="204"/>
    </location>
</feature>
<dbReference type="PANTHER" id="PTHR43520:SF8">
    <property type="entry name" value="P-TYPE CU(+) TRANSPORTER"/>
    <property type="match status" value="1"/>
</dbReference>
<evidence type="ECO:0000256" key="5">
    <source>
        <dbReference type="ARBA" id="ARBA00022723"/>
    </source>
</evidence>
<keyword evidence="11" id="KW-1278">Translocase</keyword>
<name>A0ABU8EWI9_9GAMM</name>
<dbReference type="SFLD" id="SFLDS00003">
    <property type="entry name" value="Haloacid_Dehalogenase"/>
    <property type="match status" value="1"/>
</dbReference>
<dbReference type="InterPro" id="IPR023214">
    <property type="entry name" value="HAD_sf"/>
</dbReference>
<keyword evidence="5 16" id="KW-0479">Metal-binding</keyword>
<proteinExistence type="inferred from homology"/>
<dbReference type="EMBL" id="JBAWKS010000002">
    <property type="protein sequence ID" value="MEI4551354.1"/>
    <property type="molecule type" value="Genomic_DNA"/>
</dbReference>
<dbReference type="InterPro" id="IPR001757">
    <property type="entry name" value="P_typ_ATPase"/>
</dbReference>
<keyword evidence="13" id="KW-0186">Copper</keyword>
<protein>
    <submittedName>
        <fullName evidence="18">Heavy metal translocating P-type ATPase</fullName>
    </submittedName>
</protein>
<dbReference type="Gene3D" id="3.30.70.100">
    <property type="match status" value="2"/>
</dbReference>
<evidence type="ECO:0000313" key="19">
    <source>
        <dbReference type="Proteomes" id="UP001382455"/>
    </source>
</evidence>
<dbReference type="NCBIfam" id="TIGR01494">
    <property type="entry name" value="ATPase_P-type"/>
    <property type="match status" value="1"/>
</dbReference>
<feature type="domain" description="HMA" evidence="17">
    <location>
        <begin position="68"/>
        <end position="133"/>
    </location>
</feature>
<dbReference type="SFLD" id="SFLDF00027">
    <property type="entry name" value="p-type_atpase"/>
    <property type="match status" value="1"/>
</dbReference>
<dbReference type="InterPro" id="IPR059000">
    <property type="entry name" value="ATPase_P-type_domA"/>
</dbReference>
<dbReference type="InterPro" id="IPR006122">
    <property type="entry name" value="HMA_Cu_ion-bd"/>
</dbReference>
<keyword evidence="9 16" id="KW-0067">ATP-binding</keyword>
<dbReference type="InterPro" id="IPR044492">
    <property type="entry name" value="P_typ_ATPase_HD_dom"/>
</dbReference>
<dbReference type="InterPro" id="IPR017969">
    <property type="entry name" value="Heavy-metal-associated_CS"/>
</dbReference>
<dbReference type="Gene3D" id="3.40.1110.10">
    <property type="entry name" value="Calcium-transporting ATPase, cytoplasmic domain N"/>
    <property type="match status" value="1"/>
</dbReference>
<dbReference type="InterPro" id="IPR018303">
    <property type="entry name" value="ATPase_P-typ_P_site"/>
</dbReference>
<feature type="transmembrane region" description="Helical" evidence="16">
    <location>
        <begin position="401"/>
        <end position="422"/>
    </location>
</feature>
<dbReference type="InterPro" id="IPR036163">
    <property type="entry name" value="HMA_dom_sf"/>
</dbReference>
<sequence length="791" mass="84418">MDKRIQFSVSGMSCASCVGRVENALNKITGVTKASVNLASESVSVEGDANLADVVQAVKDAGYGVETREVHYQVKGMGCASCIGRIEKAAYLLPQVINANVNLATEKLTLTVLSEPAFDELSHVISEAGYALVEPVTPNEQQNTSENLPIYRREWFAPAASMALTLPMLLPMFGLLFNFHWMPPAWVQWALATPIQFYFGARFYRAGWGALKAGVGNMDLLVAIGTSAAYGLSLYLWWTFSAEHGQPHLYFESSSAVLSLVLLGKYLEHRAKRRTTSALKALENLKPTTATVWRNNTWQSVAVSHVKSGERIKIKPGERVPVDGVVLSGQSQIDEALISGESVPVYKTESDKVTGGSVNLDGVLEVNATSVGAESTLAKIIRLVEQAQGAKALVQALVDKVSAIFVPVVLVVALITLLAFGIGTGDWTTGILNAVAVLVIACPCALGLATPAAIMAGTGTAARFGILVKDARALEQATSIDMVIFDKTGTLTVGKPELSEMHAFNATQQDALQLAASLQQYSEHPLAKAIVDKAAAQQLDYLPVSDFKVVAGRGVKASYQQNTVYLGSTFWMQELAISLPDLPTQIPGASLSWLVSQSPNEQAKVLALFYFSDAPKVHAASAVTQLKQQGIKVAMLTGDSQTSAEYIAERLGLDEYQAQVLPEHKAQYIAQAQQQGYTVAMVGDGINDAPALAQADLGIAMATGTDVAVSASAITLMRGEPSLVASALTMSKLTYRKIKQNLFWAFIFNVIGIPLAALGYLNPIIAGGAMAASSLLVISNALLLQRWQPKA</sequence>
<dbReference type="Pfam" id="PF00403">
    <property type="entry name" value="HMA"/>
    <property type="match status" value="2"/>
</dbReference>
<feature type="transmembrane region" description="Helical" evidence="16">
    <location>
        <begin position="741"/>
        <end position="758"/>
    </location>
</feature>
<dbReference type="InterPro" id="IPR023298">
    <property type="entry name" value="ATPase_P-typ_TM_dom_sf"/>
</dbReference>
<reference evidence="18 19" key="1">
    <citation type="submission" date="2023-12" db="EMBL/GenBank/DDBJ databases">
        <title>Friends and Foes: Symbiotic and Algicidal bacterial influence on Karenia brevis blooms.</title>
        <authorList>
            <person name="Fei C."/>
            <person name="Mohamed A.R."/>
            <person name="Booker A."/>
            <person name="Arshad M."/>
            <person name="Klass S."/>
            <person name="Ahn S."/>
            <person name="Gilbert P.M."/>
            <person name="Heil C.A."/>
            <person name="Martinez J.M."/>
            <person name="Amin S.A."/>
        </authorList>
    </citation>
    <scope>NUCLEOTIDE SEQUENCE [LARGE SCALE GENOMIC DNA]</scope>
    <source>
        <strain evidence="18 19">CE15</strain>
    </source>
</reference>
<evidence type="ECO:0000256" key="8">
    <source>
        <dbReference type="ARBA" id="ARBA00022796"/>
    </source>
</evidence>
<dbReference type="CDD" id="cd00371">
    <property type="entry name" value="HMA"/>
    <property type="match status" value="2"/>
</dbReference>
<evidence type="ECO:0000259" key="17">
    <source>
        <dbReference type="PROSITE" id="PS50846"/>
    </source>
</evidence>
<dbReference type="InterPro" id="IPR008250">
    <property type="entry name" value="ATPase_P-typ_transduc_dom_A_sf"/>
</dbReference>
<keyword evidence="14" id="KW-0406">Ion transport</keyword>
<dbReference type="CDD" id="cd02094">
    <property type="entry name" value="P-type_ATPase_Cu-like"/>
    <property type="match status" value="1"/>
</dbReference>
<gene>
    <name evidence="18" type="ORF">WAE96_16890</name>
</gene>
<keyword evidence="12 16" id="KW-1133">Transmembrane helix</keyword>